<feature type="compositionally biased region" description="Polar residues" evidence="12">
    <location>
        <begin position="227"/>
        <end position="244"/>
    </location>
</feature>
<feature type="domain" description="C2H2-type" evidence="13">
    <location>
        <begin position="391"/>
        <end position="418"/>
    </location>
</feature>
<evidence type="ECO:0000256" key="1">
    <source>
        <dbReference type="ARBA" id="ARBA00004123"/>
    </source>
</evidence>
<evidence type="ECO:0000256" key="4">
    <source>
        <dbReference type="ARBA" id="ARBA00022771"/>
    </source>
</evidence>
<dbReference type="GO" id="GO:0000978">
    <property type="term" value="F:RNA polymerase II cis-regulatory region sequence-specific DNA binding"/>
    <property type="evidence" value="ECO:0007669"/>
    <property type="project" value="TreeGrafter"/>
</dbReference>
<dbReference type="AlphaFoldDB" id="A0A034VYX8"/>
<reference evidence="15" key="1">
    <citation type="journal article" date="2014" name="BMC Genomics">
        <title>Characterizing the developmental transcriptome of the oriental fruit fly, Bactrocera dorsalis (Diptera: Tephritidae) through comparative genomic analysis with Drosophila melanogaster utilizing modENCODE datasets.</title>
        <authorList>
            <person name="Geib S.M."/>
            <person name="Calla B."/>
            <person name="Hall B."/>
            <person name="Hou S."/>
            <person name="Manoukis N.C."/>
        </authorList>
    </citation>
    <scope>NUCLEOTIDE SEQUENCE</scope>
    <source>
        <strain evidence="15">Punador</strain>
    </source>
</reference>
<protein>
    <submittedName>
        <fullName evidence="15">Zinc finger protein 557</fullName>
    </submittedName>
</protein>
<name>A0A034VYX8_BACDO</name>
<sequence length="531" mass="61087">MSRENIAEVCKNDVPKKEWQRWCRLCAKYDGHYFDIFVEELQPVSSQQHLDDTINKFFHIQIKPSDELPVLLCAECYTFINYMKNYADHVSKVQSMYHDLLGSPKTTITDIKDIYEKYGIFKLEPYVQHTVVETVNHMAPTAIEQIFVSDEPVLKIKDEEVEETPAIVKNLEAEIKIEYADPFARNASRNVEAHAETSEDSDSSASSNHTFSSDTEYRVAKKKTVHMRSTNAKVSSNSTSAYDNDQNEGSYVCDICSQRFVQYRNYVWHMKNKHGTETPHQCTSCSSFFKYKKELQRHFRKMHAPKIYPCPHCERKFKRAKDAENHIKAEHEGEGSLICEECGESVRTKEKLLEHMAIHTGRGAFECKECGKCFARKFYLKRHAEIHGDKHVCGECGLELTTSKALKLHSRVHSNEMPYKCDYCGRRFKRTKNLKGHLITHTGLKPFSCDFCDKTFSTGSSCRYHKKHLHPKELAELEAAGVKAYTKNIPKIEVLKAITKATGKVKEAGDFSISDKRIKLPKLDAHLIDQC</sequence>
<feature type="domain" description="C2H2-type" evidence="13">
    <location>
        <begin position="251"/>
        <end position="279"/>
    </location>
</feature>
<dbReference type="EMBL" id="GAKP01010426">
    <property type="protein sequence ID" value="JAC48526.1"/>
    <property type="molecule type" value="Transcribed_RNA"/>
</dbReference>
<evidence type="ECO:0000256" key="9">
    <source>
        <dbReference type="ARBA" id="ARBA00037948"/>
    </source>
</evidence>
<dbReference type="InterPro" id="IPR036236">
    <property type="entry name" value="Znf_C2H2_sf"/>
</dbReference>
<feature type="compositionally biased region" description="Low complexity" evidence="12">
    <location>
        <begin position="203"/>
        <end position="214"/>
    </location>
</feature>
<dbReference type="KEGG" id="bdr:105232354"/>
<comment type="subcellular location">
    <subcellularLocation>
        <location evidence="1">Nucleus</location>
    </subcellularLocation>
</comment>
<feature type="domain" description="C2H2-type" evidence="13">
    <location>
        <begin position="419"/>
        <end position="446"/>
    </location>
</feature>
<keyword evidence="8" id="KW-0539">Nucleus</keyword>
<keyword evidence="7" id="KW-0804">Transcription</keyword>
<feature type="binding site" evidence="11">
    <location>
        <position position="76"/>
    </location>
    <ligand>
        <name>Zn(2+)</name>
        <dbReference type="ChEBI" id="CHEBI:29105"/>
    </ligand>
</feature>
<dbReference type="InterPro" id="IPR012934">
    <property type="entry name" value="Znf_AD"/>
</dbReference>
<keyword evidence="5 11" id="KW-0862">Zinc</keyword>
<feature type="domain" description="ZAD" evidence="14">
    <location>
        <begin position="21"/>
        <end position="100"/>
    </location>
</feature>
<dbReference type="PROSITE" id="PS51915">
    <property type="entry name" value="ZAD"/>
    <property type="match status" value="1"/>
</dbReference>
<dbReference type="GeneID" id="105232354"/>
<feature type="domain" description="C2H2-type" evidence="13">
    <location>
        <begin position="308"/>
        <end position="336"/>
    </location>
</feature>
<proteinExistence type="inferred from homology"/>
<feature type="domain" description="C2H2-type" evidence="13">
    <location>
        <begin position="447"/>
        <end position="475"/>
    </location>
</feature>
<dbReference type="InterPro" id="IPR050527">
    <property type="entry name" value="Snail/Krueppel_Znf"/>
</dbReference>
<dbReference type="GO" id="GO:0005634">
    <property type="term" value="C:nucleus"/>
    <property type="evidence" value="ECO:0007669"/>
    <property type="project" value="UniProtKB-SubCell"/>
</dbReference>
<dbReference type="FunFam" id="3.30.160.60:FF:000012">
    <property type="entry name" value="RB-associated KRAB zinc finger protein-like"/>
    <property type="match status" value="1"/>
</dbReference>
<feature type="domain" description="C2H2-type" evidence="13">
    <location>
        <begin position="337"/>
        <end position="364"/>
    </location>
</feature>
<evidence type="ECO:0000256" key="5">
    <source>
        <dbReference type="ARBA" id="ARBA00022833"/>
    </source>
</evidence>
<dbReference type="RefSeq" id="XP_011212315.2">
    <property type="nucleotide sequence ID" value="XM_011214013.4"/>
</dbReference>
<evidence type="ECO:0000256" key="11">
    <source>
        <dbReference type="PROSITE-ProRule" id="PRU01263"/>
    </source>
</evidence>
<keyword evidence="4 10" id="KW-0863">Zinc-finger</keyword>
<evidence type="ECO:0000259" key="13">
    <source>
        <dbReference type="PROSITE" id="PS50157"/>
    </source>
</evidence>
<dbReference type="GO" id="GO:0000981">
    <property type="term" value="F:DNA-binding transcription factor activity, RNA polymerase II-specific"/>
    <property type="evidence" value="ECO:0007669"/>
    <property type="project" value="TreeGrafter"/>
</dbReference>
<evidence type="ECO:0000259" key="14">
    <source>
        <dbReference type="PROSITE" id="PS51915"/>
    </source>
</evidence>
<evidence type="ECO:0000256" key="12">
    <source>
        <dbReference type="SAM" id="MobiDB-lite"/>
    </source>
</evidence>
<evidence type="ECO:0000256" key="8">
    <source>
        <dbReference type="ARBA" id="ARBA00023242"/>
    </source>
</evidence>
<dbReference type="PROSITE" id="PS50157">
    <property type="entry name" value="ZINC_FINGER_C2H2_2"/>
    <property type="match status" value="8"/>
</dbReference>
<dbReference type="GO" id="GO:0008270">
    <property type="term" value="F:zinc ion binding"/>
    <property type="evidence" value="ECO:0007669"/>
    <property type="project" value="UniProtKB-UniRule"/>
</dbReference>
<feature type="region of interest" description="Disordered" evidence="12">
    <location>
        <begin position="191"/>
        <end position="244"/>
    </location>
</feature>
<dbReference type="SUPFAM" id="SSF57716">
    <property type="entry name" value="Glucocorticoid receptor-like (DNA-binding domain)"/>
    <property type="match status" value="1"/>
</dbReference>
<dbReference type="Pfam" id="PF13912">
    <property type="entry name" value="zf-C2H2_6"/>
    <property type="match status" value="1"/>
</dbReference>
<dbReference type="PANTHER" id="PTHR24388:SF104">
    <property type="entry name" value="AT-RICH BINDING PROTEIN-RELATED"/>
    <property type="match status" value="1"/>
</dbReference>
<dbReference type="FunFam" id="3.30.160.60:FF:002343">
    <property type="entry name" value="Zinc finger protein 33A"/>
    <property type="match status" value="1"/>
</dbReference>
<dbReference type="SMART" id="SM00355">
    <property type="entry name" value="ZnF_C2H2"/>
    <property type="match status" value="8"/>
</dbReference>
<dbReference type="SUPFAM" id="SSF57667">
    <property type="entry name" value="beta-beta-alpha zinc fingers"/>
    <property type="match status" value="5"/>
</dbReference>
<feature type="domain" description="C2H2-type" evidence="13">
    <location>
        <begin position="365"/>
        <end position="392"/>
    </location>
</feature>
<dbReference type="Pfam" id="PF07776">
    <property type="entry name" value="zf-AD"/>
    <property type="match status" value="1"/>
</dbReference>
<dbReference type="PROSITE" id="PS00028">
    <property type="entry name" value="ZINC_FINGER_C2H2_1"/>
    <property type="match status" value="8"/>
</dbReference>
<evidence type="ECO:0000313" key="15">
    <source>
        <dbReference type="EMBL" id="JAC48526.1"/>
    </source>
</evidence>
<dbReference type="OrthoDB" id="6077919at2759"/>
<keyword evidence="2 11" id="KW-0479">Metal-binding</keyword>
<evidence type="ECO:0000256" key="7">
    <source>
        <dbReference type="ARBA" id="ARBA00023163"/>
    </source>
</evidence>
<evidence type="ECO:0000256" key="6">
    <source>
        <dbReference type="ARBA" id="ARBA00023015"/>
    </source>
</evidence>
<dbReference type="EMBL" id="GAKP01010429">
    <property type="protein sequence ID" value="JAC48523.1"/>
    <property type="molecule type" value="Transcribed_RNA"/>
</dbReference>
<dbReference type="Gene3D" id="3.30.160.60">
    <property type="entry name" value="Classic Zinc Finger"/>
    <property type="match status" value="6"/>
</dbReference>
<comment type="similarity">
    <text evidence="9">Belongs to the snail C2H2-type zinc-finger protein family.</text>
</comment>
<evidence type="ECO:0000256" key="10">
    <source>
        <dbReference type="PROSITE-ProRule" id="PRU00042"/>
    </source>
</evidence>
<evidence type="ECO:0000256" key="3">
    <source>
        <dbReference type="ARBA" id="ARBA00022737"/>
    </source>
</evidence>
<dbReference type="Gene3D" id="3.40.1800.20">
    <property type="match status" value="1"/>
</dbReference>
<feature type="binding site" evidence="11">
    <location>
        <position position="73"/>
    </location>
    <ligand>
        <name>Zn(2+)</name>
        <dbReference type="ChEBI" id="CHEBI:29105"/>
    </ligand>
</feature>
<keyword evidence="6" id="KW-0805">Transcription regulation</keyword>
<gene>
    <name evidence="15" type="primary">ZN557</name>
</gene>
<dbReference type="InterPro" id="IPR013087">
    <property type="entry name" value="Znf_C2H2_type"/>
</dbReference>
<keyword evidence="3" id="KW-0677">Repeat</keyword>
<organism evidence="15">
    <name type="scientific">Bactrocera dorsalis</name>
    <name type="common">Oriental fruit fly</name>
    <name type="synonym">Dacus dorsalis</name>
    <dbReference type="NCBI Taxonomy" id="27457"/>
    <lineage>
        <taxon>Eukaryota</taxon>
        <taxon>Metazoa</taxon>
        <taxon>Ecdysozoa</taxon>
        <taxon>Arthropoda</taxon>
        <taxon>Hexapoda</taxon>
        <taxon>Insecta</taxon>
        <taxon>Pterygota</taxon>
        <taxon>Neoptera</taxon>
        <taxon>Endopterygota</taxon>
        <taxon>Diptera</taxon>
        <taxon>Brachycera</taxon>
        <taxon>Muscomorpha</taxon>
        <taxon>Tephritoidea</taxon>
        <taxon>Tephritidae</taxon>
        <taxon>Bactrocera</taxon>
        <taxon>Bactrocera</taxon>
    </lineage>
</organism>
<dbReference type="PANTHER" id="PTHR24388">
    <property type="entry name" value="ZINC FINGER PROTEIN"/>
    <property type="match status" value="1"/>
</dbReference>
<feature type="binding site" evidence="11">
    <location>
        <position position="26"/>
    </location>
    <ligand>
        <name>Zn(2+)</name>
        <dbReference type="ChEBI" id="CHEBI:29105"/>
    </ligand>
</feature>
<feature type="binding site" evidence="11">
    <location>
        <position position="23"/>
    </location>
    <ligand>
        <name>Zn(2+)</name>
        <dbReference type="ChEBI" id="CHEBI:29105"/>
    </ligand>
</feature>
<feature type="domain" description="C2H2-type" evidence="13">
    <location>
        <begin position="280"/>
        <end position="304"/>
    </location>
</feature>
<dbReference type="Pfam" id="PF00096">
    <property type="entry name" value="zf-C2H2"/>
    <property type="match status" value="4"/>
</dbReference>
<evidence type="ECO:0000256" key="2">
    <source>
        <dbReference type="ARBA" id="ARBA00022723"/>
    </source>
</evidence>
<accession>A0A034VYX8</accession>